<sequence length="354" mass="39271">MEVVGGVSPYEQHDSTSGRLLAIYASQNAQLLFQPRKCGIKSNLTESQTTGRFSIIDKFAKDSSDSDDDGPPPTARLVKSSAQQTVRTYFSQSVDSRCSSTKATASSTPSRFRIVPLESKYKRGRWHCFDYYDKEPSIPAESRITESGVLQQTIANRDRSVRSLTCETLQRATLSVHTPVLYDGSSESDRENNDVFARSTPAFSRTITVQPRANSICPTDASAPLNAKKEPNRFIRRAPNEKLQKGLENSLSPVPIRSLNNPKRPDLLYTGSVVPGVNGTGHTSTSAIDSKIEQAMDLVKTHLMYAVREELDALRGKISELERHVFRLETENALLRANINDDILTKLALNHAKK</sequence>
<dbReference type="GO" id="GO:0005829">
    <property type="term" value="C:cytosol"/>
    <property type="evidence" value="ECO:0007669"/>
    <property type="project" value="TreeGrafter"/>
</dbReference>
<dbReference type="PANTHER" id="PTHR46745:SF1">
    <property type="entry name" value="TSC22 DOMAIN FAMILY PROTEIN 1"/>
    <property type="match status" value="1"/>
</dbReference>
<feature type="coiled-coil region" evidence="1">
    <location>
        <begin position="304"/>
        <end position="338"/>
    </location>
</feature>
<comment type="caution">
    <text evidence="3">The sequence shown here is derived from an EMBL/GenBank/DDBJ whole genome shotgun (WGS) entry which is preliminary data.</text>
</comment>
<dbReference type="CDD" id="cd21936">
    <property type="entry name" value="ZIP_TSC22D"/>
    <property type="match status" value="1"/>
</dbReference>
<dbReference type="SUPFAM" id="SSF58026">
    <property type="entry name" value="Delta-sleep-inducing peptide immunoreactive peptide"/>
    <property type="match status" value="1"/>
</dbReference>
<evidence type="ECO:0000256" key="2">
    <source>
        <dbReference type="SAM" id="MobiDB-lite"/>
    </source>
</evidence>
<dbReference type="Gene3D" id="1.20.5.490">
    <property type="entry name" value="Single helix bin"/>
    <property type="match status" value="1"/>
</dbReference>
<evidence type="ECO:0000313" key="4">
    <source>
        <dbReference type="Proteomes" id="UP001196413"/>
    </source>
</evidence>
<organism evidence="3 4">
    <name type="scientific">Parelaphostrongylus tenuis</name>
    <name type="common">Meningeal worm</name>
    <dbReference type="NCBI Taxonomy" id="148309"/>
    <lineage>
        <taxon>Eukaryota</taxon>
        <taxon>Metazoa</taxon>
        <taxon>Ecdysozoa</taxon>
        <taxon>Nematoda</taxon>
        <taxon>Chromadorea</taxon>
        <taxon>Rhabditida</taxon>
        <taxon>Rhabditina</taxon>
        <taxon>Rhabditomorpha</taxon>
        <taxon>Strongyloidea</taxon>
        <taxon>Metastrongylidae</taxon>
        <taxon>Parelaphostrongylus</taxon>
    </lineage>
</organism>
<dbReference type="EMBL" id="JAHQIW010004829">
    <property type="protein sequence ID" value="KAJ1363895.1"/>
    <property type="molecule type" value="Genomic_DNA"/>
</dbReference>
<dbReference type="GO" id="GO:0008284">
    <property type="term" value="P:positive regulation of cell population proliferation"/>
    <property type="evidence" value="ECO:0007669"/>
    <property type="project" value="TreeGrafter"/>
</dbReference>
<dbReference type="GO" id="GO:0043066">
    <property type="term" value="P:negative regulation of apoptotic process"/>
    <property type="evidence" value="ECO:0007669"/>
    <property type="project" value="TreeGrafter"/>
</dbReference>
<gene>
    <name evidence="3" type="ORF">KIN20_023856</name>
</gene>
<proteinExistence type="predicted"/>
<reference evidence="3" key="1">
    <citation type="submission" date="2021-06" db="EMBL/GenBank/DDBJ databases">
        <title>Parelaphostrongylus tenuis whole genome reference sequence.</title>
        <authorList>
            <person name="Garwood T.J."/>
            <person name="Larsen P.A."/>
            <person name="Fountain-Jones N.M."/>
            <person name="Garbe J.R."/>
            <person name="Macchietto M.G."/>
            <person name="Kania S.A."/>
            <person name="Gerhold R.W."/>
            <person name="Richards J.E."/>
            <person name="Wolf T.M."/>
        </authorList>
    </citation>
    <scope>NUCLEOTIDE SEQUENCE</scope>
    <source>
        <strain evidence="3">MNPRO001-30</strain>
        <tissue evidence="3">Meninges</tissue>
    </source>
</reference>
<dbReference type="Pfam" id="PF01166">
    <property type="entry name" value="TSC22"/>
    <property type="match status" value="1"/>
</dbReference>
<accession>A0AAD5QVK8</accession>
<dbReference type="GO" id="GO:0005634">
    <property type="term" value="C:nucleus"/>
    <property type="evidence" value="ECO:0007669"/>
    <property type="project" value="TreeGrafter"/>
</dbReference>
<keyword evidence="1" id="KW-0175">Coiled coil</keyword>
<keyword evidence="4" id="KW-1185">Reference proteome</keyword>
<dbReference type="InterPro" id="IPR000580">
    <property type="entry name" value="TSC22/Bun"/>
</dbReference>
<evidence type="ECO:0000256" key="1">
    <source>
        <dbReference type="SAM" id="Coils"/>
    </source>
</evidence>
<protein>
    <submittedName>
        <fullName evidence="3">Uncharacterized protein</fullName>
    </submittedName>
</protein>
<feature type="region of interest" description="Disordered" evidence="2">
    <location>
        <begin position="60"/>
        <end position="81"/>
    </location>
</feature>
<evidence type="ECO:0000313" key="3">
    <source>
        <dbReference type="EMBL" id="KAJ1363895.1"/>
    </source>
</evidence>
<dbReference type="PANTHER" id="PTHR46745">
    <property type="entry name" value="TSC22 DOMAIN FAMILY PROTEIN 1"/>
    <property type="match status" value="1"/>
</dbReference>
<dbReference type="AlphaFoldDB" id="A0AAD5QVK8"/>
<dbReference type="Proteomes" id="UP001196413">
    <property type="component" value="Unassembled WGS sequence"/>
</dbReference>
<dbReference type="GO" id="GO:0006357">
    <property type="term" value="P:regulation of transcription by RNA polymerase II"/>
    <property type="evidence" value="ECO:0007669"/>
    <property type="project" value="InterPro"/>
</dbReference>
<name>A0AAD5QVK8_PARTN</name>